<feature type="domain" description="Myb-like" evidence="10">
    <location>
        <begin position="100"/>
        <end position="152"/>
    </location>
</feature>
<dbReference type="PROSITE" id="PS50090">
    <property type="entry name" value="MYB_LIKE"/>
    <property type="match status" value="1"/>
</dbReference>
<keyword evidence="7" id="KW-0804">Transcription</keyword>
<feature type="coiled-coil region" evidence="9">
    <location>
        <begin position="336"/>
        <end position="373"/>
    </location>
</feature>
<evidence type="ECO:0000256" key="4">
    <source>
        <dbReference type="ARBA" id="ARBA00023015"/>
    </source>
</evidence>
<name>A0A9Q0HF73_9MAGN</name>
<dbReference type="InterPro" id="IPR044597">
    <property type="entry name" value="SMH1-6"/>
</dbReference>
<feature type="domain" description="HTH myb-type" evidence="11">
    <location>
        <begin position="100"/>
        <end position="156"/>
    </location>
</feature>
<dbReference type="Proteomes" id="UP001141806">
    <property type="component" value="Unassembled WGS sequence"/>
</dbReference>
<keyword evidence="4" id="KW-0805">Transcription regulation</keyword>
<dbReference type="Pfam" id="PF00538">
    <property type="entry name" value="Linker_histone"/>
    <property type="match status" value="1"/>
</dbReference>
<dbReference type="Gene3D" id="1.10.246.220">
    <property type="match status" value="1"/>
</dbReference>
<evidence type="ECO:0000259" key="10">
    <source>
        <dbReference type="PROSITE" id="PS50090"/>
    </source>
</evidence>
<dbReference type="SUPFAM" id="SSF46785">
    <property type="entry name" value="Winged helix' DNA-binding domain"/>
    <property type="match status" value="1"/>
</dbReference>
<sequence length="393" mass="43622">MTLSSSRRRENLLYSIRARPIGDKVSLILRLAKPGLQYLQTDFGIRIQSMLLRNYEAQTAAGEKTLKERAREKKRIEREILEDHIVPSSIPLLLLMGAPKQKWTADEEAALKAGIAKHGAGKWRTILKDPEFSSILSLRSNVDLKDKWRNMSVTAHGWGSREKARLALKRSQQFPKHDDNPMALATVVQSDEEIVDAKPLAISSGTLNTSGPKRSMKRLDNLILEAVSTLNEPTGSNKTAIATYIEDQWLAPSNFKRLLSAKLKHLTAIGKLIKVNRKYRTAQTSVFFEGRRSSSGLPLIEGRQRESEKDYVKTFSRSQVDAELAKMRHMTAKEAAVAAARAVAEAEAAMAEAEEATREAEAAEADAEAAQAFAEAAMMTLNGRNFSNLMVHA</sequence>
<dbReference type="PANTHER" id="PTHR46267:SF8">
    <property type="entry name" value="TELOMERE REPEAT-BINDING FACTOR 1"/>
    <property type="match status" value="1"/>
</dbReference>
<dbReference type="SUPFAM" id="SSF46689">
    <property type="entry name" value="Homeodomain-like"/>
    <property type="match status" value="1"/>
</dbReference>
<evidence type="ECO:0000256" key="3">
    <source>
        <dbReference type="ARBA" id="ARBA00022454"/>
    </source>
</evidence>
<proteinExistence type="predicted"/>
<evidence type="ECO:0000256" key="7">
    <source>
        <dbReference type="ARBA" id="ARBA00023163"/>
    </source>
</evidence>
<evidence type="ECO:0000256" key="8">
    <source>
        <dbReference type="ARBA" id="ARBA00023242"/>
    </source>
</evidence>
<evidence type="ECO:0000256" key="6">
    <source>
        <dbReference type="ARBA" id="ARBA00023125"/>
    </source>
</evidence>
<keyword evidence="3" id="KW-0158">Chromosome</keyword>
<feature type="domain" description="H15" evidence="12">
    <location>
        <begin position="209"/>
        <end position="283"/>
    </location>
</feature>
<dbReference type="InterPro" id="IPR036390">
    <property type="entry name" value="WH_DNA-bd_sf"/>
</dbReference>
<dbReference type="InterPro" id="IPR017930">
    <property type="entry name" value="Myb_dom"/>
</dbReference>
<dbReference type="AlphaFoldDB" id="A0A9Q0HF73"/>
<evidence type="ECO:0000256" key="9">
    <source>
        <dbReference type="SAM" id="Coils"/>
    </source>
</evidence>
<keyword evidence="8" id="KW-0539">Nucleus</keyword>
<evidence type="ECO:0000256" key="1">
    <source>
        <dbReference type="ARBA" id="ARBA00004286"/>
    </source>
</evidence>
<dbReference type="Pfam" id="PF00249">
    <property type="entry name" value="Myb_DNA-binding"/>
    <property type="match status" value="1"/>
</dbReference>
<dbReference type="CDD" id="cd11660">
    <property type="entry name" value="SANT_TRF"/>
    <property type="match status" value="1"/>
</dbReference>
<keyword evidence="5 9" id="KW-0175">Coiled coil</keyword>
<evidence type="ECO:0000256" key="2">
    <source>
        <dbReference type="ARBA" id="ARBA00004604"/>
    </source>
</evidence>
<evidence type="ECO:0000313" key="13">
    <source>
        <dbReference type="EMBL" id="KAJ4963623.1"/>
    </source>
</evidence>
<accession>A0A9Q0HF73</accession>
<dbReference type="EMBL" id="JAMYWD010000008">
    <property type="protein sequence ID" value="KAJ4963623.1"/>
    <property type="molecule type" value="Genomic_DNA"/>
</dbReference>
<reference evidence="13" key="1">
    <citation type="journal article" date="2023" name="Plant J.">
        <title>The genome of the king protea, Protea cynaroides.</title>
        <authorList>
            <person name="Chang J."/>
            <person name="Duong T.A."/>
            <person name="Schoeman C."/>
            <person name="Ma X."/>
            <person name="Roodt D."/>
            <person name="Barker N."/>
            <person name="Li Z."/>
            <person name="Van de Peer Y."/>
            <person name="Mizrachi E."/>
        </authorList>
    </citation>
    <scope>NUCLEOTIDE SEQUENCE</scope>
    <source>
        <tissue evidence="13">Young leaves</tissue>
    </source>
</reference>
<evidence type="ECO:0000313" key="14">
    <source>
        <dbReference type="Proteomes" id="UP001141806"/>
    </source>
</evidence>
<evidence type="ECO:0000256" key="5">
    <source>
        <dbReference type="ARBA" id="ARBA00023054"/>
    </source>
</evidence>
<protein>
    <recommendedName>
        <fullName evidence="15">MYB transcription factor</fullName>
    </recommendedName>
</protein>
<organism evidence="13 14">
    <name type="scientific">Protea cynaroides</name>
    <dbReference type="NCBI Taxonomy" id="273540"/>
    <lineage>
        <taxon>Eukaryota</taxon>
        <taxon>Viridiplantae</taxon>
        <taxon>Streptophyta</taxon>
        <taxon>Embryophyta</taxon>
        <taxon>Tracheophyta</taxon>
        <taxon>Spermatophyta</taxon>
        <taxon>Magnoliopsida</taxon>
        <taxon>Proteales</taxon>
        <taxon>Proteaceae</taxon>
        <taxon>Protea</taxon>
    </lineage>
</organism>
<dbReference type="GO" id="GO:0003691">
    <property type="term" value="F:double-stranded telomeric DNA binding"/>
    <property type="evidence" value="ECO:0007669"/>
    <property type="project" value="InterPro"/>
</dbReference>
<dbReference type="PROSITE" id="PS51504">
    <property type="entry name" value="H15"/>
    <property type="match status" value="1"/>
</dbReference>
<dbReference type="InterPro" id="IPR009057">
    <property type="entry name" value="Homeodomain-like_sf"/>
</dbReference>
<evidence type="ECO:0000259" key="11">
    <source>
        <dbReference type="PROSITE" id="PS51294"/>
    </source>
</evidence>
<dbReference type="SMART" id="SM00717">
    <property type="entry name" value="SANT"/>
    <property type="match status" value="1"/>
</dbReference>
<dbReference type="InterPro" id="IPR001005">
    <property type="entry name" value="SANT/Myb"/>
</dbReference>
<gene>
    <name evidence="13" type="ORF">NE237_023562</name>
</gene>
<dbReference type="GO" id="GO:0006334">
    <property type="term" value="P:nucleosome assembly"/>
    <property type="evidence" value="ECO:0007669"/>
    <property type="project" value="InterPro"/>
</dbReference>
<keyword evidence="14" id="KW-1185">Reference proteome</keyword>
<dbReference type="PANTHER" id="PTHR46267">
    <property type="entry name" value="SINGLE MYB HISTONE 4"/>
    <property type="match status" value="1"/>
</dbReference>
<evidence type="ECO:0000259" key="12">
    <source>
        <dbReference type="PROSITE" id="PS51504"/>
    </source>
</evidence>
<keyword evidence="6" id="KW-0238">DNA-binding</keyword>
<dbReference type="InterPro" id="IPR036388">
    <property type="entry name" value="WH-like_DNA-bd_sf"/>
</dbReference>
<dbReference type="Gene3D" id="1.10.10.10">
    <property type="entry name" value="Winged helix-like DNA-binding domain superfamily/Winged helix DNA-binding domain"/>
    <property type="match status" value="1"/>
</dbReference>
<dbReference type="GO" id="GO:0005730">
    <property type="term" value="C:nucleolus"/>
    <property type="evidence" value="ECO:0007669"/>
    <property type="project" value="UniProtKB-SubCell"/>
</dbReference>
<comment type="subcellular location">
    <subcellularLocation>
        <location evidence="1">Chromosome</location>
    </subcellularLocation>
    <subcellularLocation>
        <location evidence="2">Nucleus</location>
        <location evidence="2">Nucleolus</location>
    </subcellularLocation>
</comment>
<evidence type="ECO:0008006" key="15">
    <source>
        <dbReference type="Google" id="ProtNLM"/>
    </source>
</evidence>
<comment type="caution">
    <text evidence="13">The sequence shown here is derived from an EMBL/GenBank/DDBJ whole genome shotgun (WGS) entry which is preliminary data.</text>
</comment>
<dbReference type="OrthoDB" id="608866at2759"/>
<dbReference type="FunFam" id="1.10.246.220:FF:000002">
    <property type="entry name" value="Telomere repeat-binding factor 1"/>
    <property type="match status" value="1"/>
</dbReference>
<dbReference type="GO" id="GO:0000786">
    <property type="term" value="C:nucleosome"/>
    <property type="evidence" value="ECO:0007669"/>
    <property type="project" value="InterPro"/>
</dbReference>
<dbReference type="FunFam" id="1.10.10.60:FF:000168">
    <property type="entry name" value="Telomere repeat-binding factor 1"/>
    <property type="match status" value="1"/>
</dbReference>
<dbReference type="PROSITE" id="PS51294">
    <property type="entry name" value="HTH_MYB"/>
    <property type="match status" value="1"/>
</dbReference>
<dbReference type="InterPro" id="IPR005818">
    <property type="entry name" value="Histone_H1/H5_H15"/>
</dbReference>
<dbReference type="SMART" id="SM00526">
    <property type="entry name" value="H15"/>
    <property type="match status" value="1"/>
</dbReference>